<feature type="transmembrane region" description="Helical" evidence="1">
    <location>
        <begin position="55"/>
        <end position="74"/>
    </location>
</feature>
<evidence type="ECO:0000313" key="2">
    <source>
        <dbReference type="EMBL" id="PYF07390.1"/>
    </source>
</evidence>
<dbReference type="AlphaFoldDB" id="A0A318TU48"/>
<feature type="transmembrane region" description="Helical" evidence="1">
    <location>
        <begin position="7"/>
        <end position="25"/>
    </location>
</feature>
<sequence length="116" mass="13225">MRYYFDFLLAILLTALSYFIGSFLISNGLSVFLALIIGISVVSLGAITESLRAPMWLIILVPFPVGMVLLYLLLDEPLLTWLITYFITLAIYTIIHVFMSFIFKFHSLIPAWKLSN</sequence>
<name>A0A318TU48_9BACL</name>
<dbReference type="Proteomes" id="UP000247416">
    <property type="component" value="Unassembled WGS sequence"/>
</dbReference>
<dbReference type="OrthoDB" id="2644512at2"/>
<evidence type="ECO:0000256" key="1">
    <source>
        <dbReference type="SAM" id="Phobius"/>
    </source>
</evidence>
<comment type="caution">
    <text evidence="2">The sequence shown here is derived from an EMBL/GenBank/DDBJ whole genome shotgun (WGS) entry which is preliminary data.</text>
</comment>
<feature type="transmembrane region" description="Helical" evidence="1">
    <location>
        <begin position="31"/>
        <end position="48"/>
    </location>
</feature>
<reference evidence="2 3" key="1">
    <citation type="submission" date="2018-06" db="EMBL/GenBank/DDBJ databases">
        <title>Genomic Encyclopedia of Archaeal and Bacterial Type Strains, Phase II (KMG-II): from individual species to whole genera.</title>
        <authorList>
            <person name="Goeker M."/>
        </authorList>
    </citation>
    <scope>NUCLEOTIDE SEQUENCE [LARGE SCALE GENOMIC DNA]</scope>
    <source>
        <strain evidence="2 3">KACC 16626</strain>
    </source>
</reference>
<organism evidence="2 3">
    <name type="scientific">Ureibacillus chungkukjangi</name>
    <dbReference type="NCBI Taxonomy" id="1202712"/>
    <lineage>
        <taxon>Bacteria</taxon>
        <taxon>Bacillati</taxon>
        <taxon>Bacillota</taxon>
        <taxon>Bacilli</taxon>
        <taxon>Bacillales</taxon>
        <taxon>Caryophanaceae</taxon>
        <taxon>Ureibacillus</taxon>
    </lineage>
</organism>
<keyword evidence="1" id="KW-0472">Membrane</keyword>
<keyword evidence="1" id="KW-1133">Transmembrane helix</keyword>
<gene>
    <name evidence="2" type="ORF">BJ095_105180</name>
</gene>
<dbReference type="EMBL" id="QJTJ01000005">
    <property type="protein sequence ID" value="PYF07390.1"/>
    <property type="molecule type" value="Genomic_DNA"/>
</dbReference>
<accession>A0A318TU48</accession>
<keyword evidence="1" id="KW-0812">Transmembrane</keyword>
<proteinExistence type="predicted"/>
<evidence type="ECO:0000313" key="3">
    <source>
        <dbReference type="Proteomes" id="UP000247416"/>
    </source>
</evidence>
<feature type="transmembrane region" description="Helical" evidence="1">
    <location>
        <begin position="80"/>
        <end position="103"/>
    </location>
</feature>
<protein>
    <submittedName>
        <fullName evidence="2">Uncharacterized protein</fullName>
    </submittedName>
</protein>
<keyword evidence="3" id="KW-1185">Reference proteome</keyword>